<name>A0A841BQE0_9ACTN</name>
<dbReference type="EMBL" id="JACHMN010000002">
    <property type="protein sequence ID" value="MBB5869598.1"/>
    <property type="molecule type" value="Genomic_DNA"/>
</dbReference>
<protein>
    <recommendedName>
        <fullName evidence="3">Band 7 domain-containing protein</fullName>
    </recommendedName>
</protein>
<gene>
    <name evidence="1" type="ORF">F4553_002977</name>
</gene>
<dbReference type="Proteomes" id="UP000587527">
    <property type="component" value="Unassembled WGS sequence"/>
</dbReference>
<reference evidence="1 2" key="1">
    <citation type="submission" date="2020-08" db="EMBL/GenBank/DDBJ databases">
        <title>Sequencing the genomes of 1000 actinobacteria strains.</title>
        <authorList>
            <person name="Klenk H.-P."/>
        </authorList>
    </citation>
    <scope>NUCLEOTIDE SEQUENCE [LARGE SCALE GENOMIC DNA]</scope>
    <source>
        <strain evidence="1 2">DSM 45362</strain>
    </source>
</reference>
<accession>A0A841BQE0</accession>
<keyword evidence="2" id="KW-1185">Reference proteome</keyword>
<dbReference type="RefSeq" id="WP_184836324.1">
    <property type="nucleotide sequence ID" value="NZ_JACHMN010000002.1"/>
</dbReference>
<proteinExistence type="predicted"/>
<comment type="caution">
    <text evidence="1">The sequence shown here is derived from an EMBL/GenBank/DDBJ whole genome shotgun (WGS) entry which is preliminary data.</text>
</comment>
<organism evidence="1 2">
    <name type="scientific">Allocatelliglobosispora scoriae</name>
    <dbReference type="NCBI Taxonomy" id="643052"/>
    <lineage>
        <taxon>Bacteria</taxon>
        <taxon>Bacillati</taxon>
        <taxon>Actinomycetota</taxon>
        <taxon>Actinomycetes</taxon>
        <taxon>Micromonosporales</taxon>
        <taxon>Micromonosporaceae</taxon>
        <taxon>Allocatelliglobosispora</taxon>
    </lineage>
</organism>
<dbReference type="AlphaFoldDB" id="A0A841BQE0"/>
<evidence type="ECO:0000313" key="1">
    <source>
        <dbReference type="EMBL" id="MBB5869598.1"/>
    </source>
</evidence>
<evidence type="ECO:0000313" key="2">
    <source>
        <dbReference type="Proteomes" id="UP000587527"/>
    </source>
</evidence>
<evidence type="ECO:0008006" key="3">
    <source>
        <dbReference type="Google" id="ProtNLM"/>
    </source>
</evidence>
<sequence length="186" mass="20434">MGEPFPVLEEQILAPAPRSRLGVRRRDLDDLPVRRPGTTLVFDVDGAYRVRPVHGPLRPNEHHVVVATAVALVDMRPRTVEVEFPVASPDPAADFSARISFLCRVLDAAAVAQQGLSDLAPLLLGHLGQDQRMRWLATEFDATRMPEAARQVHRRIIAQLALAPPDIPGLAIQVVQVEIRMEGTGL</sequence>